<keyword evidence="6" id="KW-1185">Reference proteome</keyword>
<organism evidence="5 6">
    <name type="scientific">Arabis nemorensis</name>
    <dbReference type="NCBI Taxonomy" id="586526"/>
    <lineage>
        <taxon>Eukaryota</taxon>
        <taxon>Viridiplantae</taxon>
        <taxon>Streptophyta</taxon>
        <taxon>Embryophyta</taxon>
        <taxon>Tracheophyta</taxon>
        <taxon>Spermatophyta</taxon>
        <taxon>Magnoliopsida</taxon>
        <taxon>eudicotyledons</taxon>
        <taxon>Gunneridae</taxon>
        <taxon>Pentapetalae</taxon>
        <taxon>rosids</taxon>
        <taxon>malvids</taxon>
        <taxon>Brassicales</taxon>
        <taxon>Brassicaceae</taxon>
        <taxon>Arabideae</taxon>
        <taxon>Arabis</taxon>
    </lineage>
</organism>
<dbReference type="Proteomes" id="UP000489600">
    <property type="component" value="Unassembled WGS sequence"/>
</dbReference>
<sequence length="215" mass="24379">MLYEEGSFVYRGDPAYVRAGCEASCIDLYYQHRIDTTVPIEVTIGELKKLVEEETLKKISFLLAGARSAKEDWELGIGIVAYSPPGRGFFAAGPKLIENMETSDYRKASTWRFISRHYMNIQDENRGLPRFQQENLDHNKILYEKEMMYGPIPGTSKIKNLNQNIGALSVKLTIEEMAELDAMGYPDSVKGERSDSNVITYKNSETTPLSSWKEA</sequence>
<evidence type="ECO:0000313" key="5">
    <source>
        <dbReference type="EMBL" id="VVA90888.1"/>
    </source>
</evidence>
<evidence type="ECO:0000256" key="1">
    <source>
        <dbReference type="ARBA" id="ARBA00022857"/>
    </source>
</evidence>
<evidence type="ECO:0000259" key="4">
    <source>
        <dbReference type="Pfam" id="PF00248"/>
    </source>
</evidence>
<feature type="domain" description="NADP-dependent oxidoreductase" evidence="4">
    <location>
        <begin position="75"/>
        <end position="182"/>
    </location>
</feature>
<dbReference type="InterPro" id="IPR036812">
    <property type="entry name" value="NAD(P)_OxRdtase_dom_sf"/>
</dbReference>
<feature type="region of interest" description="Disordered" evidence="3">
    <location>
        <begin position="189"/>
        <end position="215"/>
    </location>
</feature>
<dbReference type="PANTHER" id="PTHR43625">
    <property type="entry name" value="AFLATOXIN B1 ALDEHYDE REDUCTASE"/>
    <property type="match status" value="1"/>
</dbReference>
<dbReference type="PANTHER" id="PTHR43625:SF44">
    <property type="entry name" value="ALDO-KETO REDUCTASE 1-RELATED"/>
    <property type="match status" value="1"/>
</dbReference>
<dbReference type="InterPro" id="IPR023210">
    <property type="entry name" value="NADP_OxRdtase_dom"/>
</dbReference>
<protein>
    <recommendedName>
        <fullName evidence="4">NADP-dependent oxidoreductase domain-containing protein</fullName>
    </recommendedName>
</protein>
<gene>
    <name evidence="5" type="ORF">ANE_LOCUS1333</name>
</gene>
<name>A0A565AQI5_9BRAS</name>
<dbReference type="Pfam" id="PF00248">
    <property type="entry name" value="Aldo_ket_red"/>
    <property type="match status" value="1"/>
</dbReference>
<evidence type="ECO:0000313" key="6">
    <source>
        <dbReference type="Proteomes" id="UP000489600"/>
    </source>
</evidence>
<dbReference type="EMBL" id="CABITT030000001">
    <property type="protein sequence ID" value="VVA90888.1"/>
    <property type="molecule type" value="Genomic_DNA"/>
</dbReference>
<dbReference type="GO" id="GO:0016491">
    <property type="term" value="F:oxidoreductase activity"/>
    <property type="evidence" value="ECO:0007669"/>
    <property type="project" value="UniProtKB-KW"/>
</dbReference>
<dbReference type="OrthoDB" id="37537at2759"/>
<keyword evidence="1" id="KW-0521">NADP</keyword>
<proteinExistence type="predicted"/>
<reference evidence="5" key="1">
    <citation type="submission" date="2019-07" db="EMBL/GenBank/DDBJ databases">
        <authorList>
            <person name="Dittberner H."/>
        </authorList>
    </citation>
    <scope>NUCLEOTIDE SEQUENCE [LARGE SCALE GENOMIC DNA]</scope>
</reference>
<dbReference type="GO" id="GO:0005737">
    <property type="term" value="C:cytoplasm"/>
    <property type="evidence" value="ECO:0007669"/>
    <property type="project" value="TreeGrafter"/>
</dbReference>
<dbReference type="AlphaFoldDB" id="A0A565AQI5"/>
<dbReference type="Gene3D" id="3.20.20.100">
    <property type="entry name" value="NADP-dependent oxidoreductase domain"/>
    <property type="match status" value="2"/>
</dbReference>
<comment type="caution">
    <text evidence="5">The sequence shown here is derived from an EMBL/GenBank/DDBJ whole genome shotgun (WGS) entry which is preliminary data.</text>
</comment>
<evidence type="ECO:0000256" key="2">
    <source>
        <dbReference type="ARBA" id="ARBA00023002"/>
    </source>
</evidence>
<keyword evidence="2" id="KW-0560">Oxidoreductase</keyword>
<dbReference type="InterPro" id="IPR050791">
    <property type="entry name" value="Aldo-Keto_reductase"/>
</dbReference>
<feature type="compositionally biased region" description="Polar residues" evidence="3">
    <location>
        <begin position="196"/>
        <end position="215"/>
    </location>
</feature>
<accession>A0A565AQI5</accession>
<dbReference type="SUPFAM" id="SSF51430">
    <property type="entry name" value="NAD(P)-linked oxidoreductase"/>
    <property type="match status" value="1"/>
</dbReference>
<evidence type="ECO:0000256" key="3">
    <source>
        <dbReference type="SAM" id="MobiDB-lite"/>
    </source>
</evidence>